<dbReference type="GO" id="GO:0016887">
    <property type="term" value="F:ATP hydrolysis activity"/>
    <property type="evidence" value="ECO:0007669"/>
    <property type="project" value="InterPro"/>
</dbReference>
<dbReference type="GO" id="GO:0003677">
    <property type="term" value="F:DNA binding"/>
    <property type="evidence" value="ECO:0007669"/>
    <property type="project" value="UniProtKB-UniRule"/>
</dbReference>
<dbReference type="SUPFAM" id="SSF75553">
    <property type="entry name" value="Smc hinge domain"/>
    <property type="match status" value="1"/>
</dbReference>
<proteinExistence type="inferred from homology"/>
<comment type="domain">
    <text evidence="7">Contains large globular domains required for ATP hydrolysis at each terminus and a third globular domain forming a flexible hinge near the middle of the molecule. These domains are separated by coiled-coil structures.</text>
</comment>
<dbReference type="GO" id="GO:0005524">
    <property type="term" value="F:ATP binding"/>
    <property type="evidence" value="ECO:0007669"/>
    <property type="project" value="UniProtKB-UniRule"/>
</dbReference>
<dbReference type="Pfam" id="PF06470">
    <property type="entry name" value="SMC_hinge"/>
    <property type="match status" value="1"/>
</dbReference>
<dbReference type="NCBIfam" id="TIGR02168">
    <property type="entry name" value="SMC_prok_B"/>
    <property type="match status" value="1"/>
</dbReference>
<feature type="compositionally biased region" description="Basic and acidic residues" evidence="8">
    <location>
        <begin position="716"/>
        <end position="726"/>
    </location>
</feature>
<feature type="coiled-coil region" evidence="7">
    <location>
        <begin position="970"/>
        <end position="997"/>
    </location>
</feature>
<evidence type="ECO:0000256" key="8">
    <source>
        <dbReference type="SAM" id="MobiDB-lite"/>
    </source>
</evidence>
<dbReference type="FunFam" id="3.40.50.300:FF:000901">
    <property type="entry name" value="Chromosome partition protein Smc"/>
    <property type="match status" value="1"/>
</dbReference>
<dbReference type="InterPro" id="IPR027417">
    <property type="entry name" value="P-loop_NTPase"/>
</dbReference>
<dbReference type="InterPro" id="IPR010935">
    <property type="entry name" value="SMC_hinge"/>
</dbReference>
<comment type="subcellular location">
    <subcellularLocation>
        <location evidence="1 7">Cytoplasm</location>
    </subcellularLocation>
</comment>
<dbReference type="Gene3D" id="3.40.50.300">
    <property type="entry name" value="P-loop containing nucleotide triphosphate hydrolases"/>
    <property type="match status" value="2"/>
</dbReference>
<dbReference type="GO" id="GO:0030261">
    <property type="term" value="P:chromosome condensation"/>
    <property type="evidence" value="ECO:0007669"/>
    <property type="project" value="InterPro"/>
</dbReference>
<feature type="compositionally biased region" description="Basic and acidic residues" evidence="8">
    <location>
        <begin position="406"/>
        <end position="417"/>
    </location>
</feature>
<dbReference type="PANTHER" id="PTHR43977">
    <property type="entry name" value="STRUCTURAL MAINTENANCE OF CHROMOSOMES PROTEIN 3"/>
    <property type="match status" value="1"/>
</dbReference>
<feature type="domain" description="RecF/RecN/SMC N-terminal" evidence="9">
    <location>
        <begin position="4"/>
        <end position="1156"/>
    </location>
</feature>
<dbReference type="InterPro" id="IPR003395">
    <property type="entry name" value="RecF/RecN/SMC_N"/>
</dbReference>
<evidence type="ECO:0000256" key="5">
    <source>
        <dbReference type="ARBA" id="ARBA00023054"/>
    </source>
</evidence>
<evidence type="ECO:0000256" key="2">
    <source>
        <dbReference type="ARBA" id="ARBA00022490"/>
    </source>
</evidence>
<keyword evidence="2 7" id="KW-0963">Cytoplasm</keyword>
<comment type="caution">
    <text evidence="11">The sequence shown here is derived from an EMBL/GenBank/DDBJ whole genome shotgun (WGS) entry which is preliminary data.</text>
</comment>
<feature type="region of interest" description="Disordered" evidence="8">
    <location>
        <begin position="893"/>
        <end position="920"/>
    </location>
</feature>
<dbReference type="GO" id="GO:0005694">
    <property type="term" value="C:chromosome"/>
    <property type="evidence" value="ECO:0007669"/>
    <property type="project" value="InterPro"/>
</dbReference>
<keyword evidence="6 7" id="KW-0238">DNA-binding</keyword>
<dbReference type="GO" id="GO:0007059">
    <property type="term" value="P:chromosome segregation"/>
    <property type="evidence" value="ECO:0007669"/>
    <property type="project" value="UniProtKB-UniRule"/>
</dbReference>
<accession>A0A921NQN3</accession>
<name>A0A921NQN3_9RHOB</name>
<keyword evidence="12" id="KW-1185">Reference proteome</keyword>
<evidence type="ECO:0000313" key="11">
    <source>
        <dbReference type="EMBL" id="KAF0675512.1"/>
    </source>
</evidence>
<dbReference type="Proteomes" id="UP000698242">
    <property type="component" value="Unassembled WGS sequence"/>
</dbReference>
<evidence type="ECO:0000256" key="4">
    <source>
        <dbReference type="ARBA" id="ARBA00022840"/>
    </source>
</evidence>
<feature type="binding site" evidence="7">
    <location>
        <begin position="32"/>
        <end position="39"/>
    </location>
    <ligand>
        <name>ATP</name>
        <dbReference type="ChEBI" id="CHEBI:30616"/>
    </ligand>
</feature>
<evidence type="ECO:0000256" key="6">
    <source>
        <dbReference type="ARBA" id="ARBA00023125"/>
    </source>
</evidence>
<dbReference type="GO" id="GO:0007062">
    <property type="term" value="P:sister chromatid cohesion"/>
    <property type="evidence" value="ECO:0007669"/>
    <property type="project" value="InterPro"/>
</dbReference>
<evidence type="ECO:0000256" key="1">
    <source>
        <dbReference type="ARBA" id="ARBA00004496"/>
    </source>
</evidence>
<dbReference type="CDD" id="cd03278">
    <property type="entry name" value="ABC_SMC_barmotin"/>
    <property type="match status" value="1"/>
</dbReference>
<dbReference type="InterPro" id="IPR024704">
    <property type="entry name" value="SMC"/>
</dbReference>
<feature type="domain" description="SMC hinge" evidence="10">
    <location>
        <begin position="510"/>
        <end position="596"/>
    </location>
</feature>
<feature type="region of interest" description="Disordered" evidence="8">
    <location>
        <begin position="678"/>
        <end position="726"/>
    </location>
</feature>
<comment type="similarity">
    <text evidence="7">Belongs to the SMC family.</text>
</comment>
<feature type="coiled-coil region" evidence="7">
    <location>
        <begin position="307"/>
        <end position="334"/>
    </location>
</feature>
<dbReference type="OrthoDB" id="9808768at2"/>
<dbReference type="Pfam" id="PF02463">
    <property type="entry name" value="SMC_N"/>
    <property type="match status" value="1"/>
</dbReference>
<comment type="function">
    <text evidence="7">Required for chromosome condensation and partitioning.</text>
</comment>
<gene>
    <name evidence="7 11" type="primary">smc</name>
    <name evidence="11" type="ORF">PMES_02143</name>
</gene>
<dbReference type="SUPFAM" id="SSF52540">
    <property type="entry name" value="P-loop containing nucleoside triphosphate hydrolases"/>
    <property type="match status" value="1"/>
</dbReference>
<dbReference type="PIRSF" id="PIRSF005719">
    <property type="entry name" value="SMC"/>
    <property type="match status" value="1"/>
</dbReference>
<comment type="subunit">
    <text evidence="7">Homodimer.</text>
</comment>
<dbReference type="GO" id="GO:0006260">
    <property type="term" value="P:DNA replication"/>
    <property type="evidence" value="ECO:0007669"/>
    <property type="project" value="UniProtKB-UniRule"/>
</dbReference>
<evidence type="ECO:0000313" key="12">
    <source>
        <dbReference type="Proteomes" id="UP000698242"/>
    </source>
</evidence>
<protein>
    <recommendedName>
        <fullName evidence="7">Chromosome partition protein Smc</fullName>
    </recommendedName>
</protein>
<feature type="region of interest" description="Disordered" evidence="8">
    <location>
        <begin position="384"/>
        <end position="434"/>
    </location>
</feature>
<dbReference type="GO" id="GO:0005737">
    <property type="term" value="C:cytoplasm"/>
    <property type="evidence" value="ECO:0007669"/>
    <property type="project" value="UniProtKB-SubCell"/>
</dbReference>
<keyword evidence="4 7" id="KW-0067">ATP-binding</keyword>
<dbReference type="HAMAP" id="MF_01894">
    <property type="entry name" value="Smc_prok"/>
    <property type="match status" value="1"/>
</dbReference>
<evidence type="ECO:0000256" key="7">
    <source>
        <dbReference type="HAMAP-Rule" id="MF_01894"/>
    </source>
</evidence>
<feature type="compositionally biased region" description="Basic and acidic residues" evidence="8">
    <location>
        <begin position="900"/>
        <end position="920"/>
    </location>
</feature>
<dbReference type="RefSeq" id="WP_159965659.1">
    <property type="nucleotide sequence ID" value="NZ_APKE01000025.1"/>
</dbReference>
<keyword evidence="3 7" id="KW-0547">Nucleotide-binding</keyword>
<feature type="coiled-coil region" evidence="7">
    <location>
        <begin position="454"/>
        <end position="502"/>
    </location>
</feature>
<organism evidence="11 12">
    <name type="scientific">Profundibacterium mesophilum KAUST100406-0324</name>
    <dbReference type="NCBI Taxonomy" id="1037889"/>
    <lineage>
        <taxon>Bacteria</taxon>
        <taxon>Pseudomonadati</taxon>
        <taxon>Pseudomonadota</taxon>
        <taxon>Alphaproteobacteria</taxon>
        <taxon>Rhodobacterales</taxon>
        <taxon>Roseobacteraceae</taxon>
        <taxon>Profundibacterium</taxon>
    </lineage>
</organism>
<sequence>MRFSKLRLNGFKSFVDPTDLSISRGLTGVVGPNGCGKSNLLEALRWVMGESRARAMRGAGMDDVIFAGTTRRPARSFAEVTLVLDNAQRLAPAMFNTVDQLEVTRRITRDSGSSYKVNDRDARARDVQMLFADASTGAQSPALVRQGQIAELIGAKPKARRRVLEEAAGISGLYQRRHEAELKLKAAEANLLRVDDVIEQLAARLAQLARQAKQVGRYRKINDELRRAEGMLLYRAWVSAGAAAQAAAEEFEARSDAASVAERGARGAGAARGRAEAALPALREEEAIASAIAGKRAAERRAVLADHDEALKTIETLKAQIDQMDRDAERAVSVAGDAAQSIASLQKEGQELRAADEGHEDRLAGLETQARLAAEALTAREAELSQATEDTARLAAAHQTAQRALSEAERRLGRARDAASTAREAMPGTQAASEDAARLLEEAREAQSGAVQRAETAEAALRAADDALQNAQRGEAEARAARAALEGELAALRAEMQALERLAARETTGAGQLLDQVRAEPGYEAALGAALAEDLHAPVIDAQARARGGAGWAELPPGKLRDAASGNPHDASPGNPRDALPGDAVPLLEHVDAPPLLARRLAAIGIVAREAGPALQGELATGQRLVSREGDLWRWDGLCMPDGAGGGAAAQRLRQRNRMTELSREIEALAERTAAAIGAHEEQKTRHAQASGHDGAARTARREAEAELSAASRALSRAEAERDRAESRLEAQGLTLRRHEDAALEAQGGLREAQEAVRGLEDLDAARTAGDRLRASVEAARLTMIARRSAAGELRRDAADRAARLLALDGELDRWRERAARSDGHVAEIEGRRTAAATALERERARPAALAARSDALRAELDEADRRRAAAQQSLAEGDAAARAAVEEERAAERAAGTLREARAAAEARHDAAARDAQRAADRIEEELDVAPDALLATLEMAAQEVPEPAWIEARIAELRGKREALGAVNLRAEADAAEVEEEHSALSGERGDLEAAIAALRTGISGLNKEGRERLLAAFEEVNQNFSMLFRHLFGGGEARLELVESDDPLDAGLEIMCQPPGKKLSTLSLLSGGEQTLTAMALIFAVFLANPAPICVLDEVDAPLDDANVTRFCDMLDEMVRRTETRFLVITHHAVTMARMDRLFGVTMGEQGVSQLVSVDLSDAAELVA</sequence>
<evidence type="ECO:0000256" key="3">
    <source>
        <dbReference type="ARBA" id="ARBA00022741"/>
    </source>
</evidence>
<keyword evidence="5 7" id="KW-0175">Coiled coil</keyword>
<dbReference type="InterPro" id="IPR011890">
    <property type="entry name" value="SMC_prok"/>
</dbReference>
<dbReference type="AlphaFoldDB" id="A0A921NQN3"/>
<evidence type="ECO:0000259" key="9">
    <source>
        <dbReference type="Pfam" id="PF02463"/>
    </source>
</evidence>
<dbReference type="EMBL" id="APKE01000025">
    <property type="protein sequence ID" value="KAF0675512.1"/>
    <property type="molecule type" value="Genomic_DNA"/>
</dbReference>
<feature type="region of interest" description="Disordered" evidence="8">
    <location>
        <begin position="550"/>
        <end position="582"/>
    </location>
</feature>
<dbReference type="InterPro" id="IPR036277">
    <property type="entry name" value="SMC_hinge_sf"/>
</dbReference>
<feature type="coiled-coil region" evidence="7">
    <location>
        <begin position="170"/>
        <end position="211"/>
    </location>
</feature>
<reference evidence="11" key="1">
    <citation type="submission" date="2013-03" db="EMBL/GenBank/DDBJ databases">
        <title>Genome Sequence of the Profundibacterium mesophilum strain KAUST100406-0324T from Red Sea, a novel genus in the family Rhodobacteraceae.</title>
        <authorList>
            <person name="Essack M."/>
            <person name="Alam I."/>
            <person name="Lafi F."/>
            <person name="Alawi W."/>
            <person name="Kamanu F."/>
            <person name="Al-Suwailem A."/>
            <person name="Lee O.O."/>
            <person name="Xu Y."/>
            <person name="Bajic V."/>
            <person name="Qian P.-Y."/>
            <person name="Archer J."/>
        </authorList>
    </citation>
    <scope>NUCLEOTIDE SEQUENCE</scope>
    <source>
        <strain evidence="11">KAUST100406-0324</strain>
    </source>
</reference>
<evidence type="ECO:0000259" key="10">
    <source>
        <dbReference type="Pfam" id="PF06470"/>
    </source>
</evidence>